<reference evidence="1 2" key="1">
    <citation type="submission" date="2024-04" db="EMBL/GenBank/DDBJ databases">
        <authorList>
            <consortium name="Molecular Ecology Group"/>
        </authorList>
    </citation>
    <scope>NUCLEOTIDE SEQUENCE [LARGE SCALE GENOMIC DNA]</scope>
</reference>
<accession>A0AAV2N1I1</accession>
<protein>
    <submittedName>
        <fullName evidence="1">Uncharacterized protein</fullName>
    </submittedName>
</protein>
<keyword evidence="2" id="KW-1185">Reference proteome</keyword>
<dbReference type="EMBL" id="OZ034824">
    <property type="protein sequence ID" value="CAL1673362.1"/>
    <property type="molecule type" value="Genomic_DNA"/>
</dbReference>
<evidence type="ECO:0000313" key="2">
    <source>
        <dbReference type="Proteomes" id="UP001497644"/>
    </source>
</evidence>
<organism evidence="1 2">
    <name type="scientific">Lasius platythorax</name>
    <dbReference type="NCBI Taxonomy" id="488582"/>
    <lineage>
        <taxon>Eukaryota</taxon>
        <taxon>Metazoa</taxon>
        <taxon>Ecdysozoa</taxon>
        <taxon>Arthropoda</taxon>
        <taxon>Hexapoda</taxon>
        <taxon>Insecta</taxon>
        <taxon>Pterygota</taxon>
        <taxon>Neoptera</taxon>
        <taxon>Endopterygota</taxon>
        <taxon>Hymenoptera</taxon>
        <taxon>Apocrita</taxon>
        <taxon>Aculeata</taxon>
        <taxon>Formicoidea</taxon>
        <taxon>Formicidae</taxon>
        <taxon>Formicinae</taxon>
        <taxon>Lasius</taxon>
        <taxon>Lasius</taxon>
    </lineage>
</organism>
<sequence>MTRRPRETIFNAGRTTKLLDYPAFYFHEFQRTSARNHNQPSPPKLLPTPLGRLLWIVSRESNDRDEADEMELLCSTTNVIYVLLRKVSWSR</sequence>
<proteinExistence type="predicted"/>
<name>A0AAV2N1I1_9HYME</name>
<evidence type="ECO:0000313" key="1">
    <source>
        <dbReference type="EMBL" id="CAL1673362.1"/>
    </source>
</evidence>
<dbReference type="AlphaFoldDB" id="A0AAV2N1I1"/>
<gene>
    <name evidence="1" type="ORF">LPLAT_LOCUS270</name>
</gene>
<dbReference type="Proteomes" id="UP001497644">
    <property type="component" value="Chromosome 1"/>
</dbReference>